<gene>
    <name evidence="6" type="ORF">HER39_20350</name>
</gene>
<dbReference type="InterPro" id="IPR035906">
    <property type="entry name" value="MetI-like_sf"/>
</dbReference>
<feature type="non-terminal residue" evidence="6">
    <location>
        <position position="97"/>
    </location>
</feature>
<comment type="subcellular location">
    <subcellularLocation>
        <location evidence="1">Membrane</location>
        <topology evidence="1">Multi-pass membrane protein</topology>
    </subcellularLocation>
</comment>
<feature type="transmembrane region" description="Helical" evidence="5">
    <location>
        <begin position="78"/>
        <end position="95"/>
    </location>
</feature>
<evidence type="ECO:0000256" key="3">
    <source>
        <dbReference type="ARBA" id="ARBA00022989"/>
    </source>
</evidence>
<keyword evidence="7" id="KW-1185">Reference proteome</keyword>
<feature type="transmembrane region" description="Helical" evidence="5">
    <location>
        <begin position="6"/>
        <end position="26"/>
    </location>
</feature>
<dbReference type="EMBL" id="JAAZSR010000821">
    <property type="protein sequence ID" value="NKX52881.1"/>
    <property type="molecule type" value="Genomic_DNA"/>
</dbReference>
<evidence type="ECO:0000256" key="5">
    <source>
        <dbReference type="SAM" id="Phobius"/>
    </source>
</evidence>
<evidence type="ECO:0000256" key="1">
    <source>
        <dbReference type="ARBA" id="ARBA00004141"/>
    </source>
</evidence>
<dbReference type="SUPFAM" id="SSF161098">
    <property type="entry name" value="MetI-like"/>
    <property type="match status" value="1"/>
</dbReference>
<keyword evidence="4 5" id="KW-0472">Membrane</keyword>
<proteinExistence type="predicted"/>
<evidence type="ECO:0000313" key="6">
    <source>
        <dbReference type="EMBL" id="NKX52881.1"/>
    </source>
</evidence>
<evidence type="ECO:0000313" key="7">
    <source>
        <dbReference type="Proteomes" id="UP000523795"/>
    </source>
</evidence>
<organism evidence="6 7">
    <name type="scientific">Arthrobacter deserti</name>
    <dbReference type="NCBI Taxonomy" id="1742687"/>
    <lineage>
        <taxon>Bacteria</taxon>
        <taxon>Bacillati</taxon>
        <taxon>Actinomycetota</taxon>
        <taxon>Actinomycetes</taxon>
        <taxon>Micrococcales</taxon>
        <taxon>Micrococcaceae</taxon>
        <taxon>Arthrobacter</taxon>
    </lineage>
</organism>
<feature type="non-terminal residue" evidence="6">
    <location>
        <position position="1"/>
    </location>
</feature>
<accession>A0ABX1JVX1</accession>
<keyword evidence="2 5" id="KW-0812">Transmembrane</keyword>
<dbReference type="Proteomes" id="UP000523795">
    <property type="component" value="Unassembled WGS sequence"/>
</dbReference>
<sequence length="97" mass="10564">PRVRPLRILGTVLLALVALGIVTFFVSNKRFEWPVVAEYLFNPSVLLGLLTSILLTAVAMVLGTTLGTLLAAGQLSDYWPVRMACMVFVGFFRGVPP</sequence>
<reference evidence="6 7" key="1">
    <citation type="submission" date="2020-04" db="EMBL/GenBank/DDBJ databases">
        <authorList>
            <person name="Liu S."/>
        </authorList>
    </citation>
    <scope>NUCLEOTIDE SEQUENCE [LARGE SCALE GENOMIC DNA]</scope>
    <source>
        <strain evidence="6 7">CGMCC 1.15091</strain>
    </source>
</reference>
<keyword evidence="3 5" id="KW-1133">Transmembrane helix</keyword>
<evidence type="ECO:0000256" key="2">
    <source>
        <dbReference type="ARBA" id="ARBA00022692"/>
    </source>
</evidence>
<comment type="caution">
    <text evidence="6">The sequence shown here is derived from an EMBL/GenBank/DDBJ whole genome shotgun (WGS) entry which is preliminary data.</text>
</comment>
<feature type="transmembrane region" description="Helical" evidence="5">
    <location>
        <begin position="46"/>
        <end position="72"/>
    </location>
</feature>
<protein>
    <submittedName>
        <fullName evidence="6">Amino acid ABC transporter permease</fullName>
    </submittedName>
</protein>
<evidence type="ECO:0000256" key="4">
    <source>
        <dbReference type="ARBA" id="ARBA00023136"/>
    </source>
</evidence>
<name>A0ABX1JVX1_9MICC</name>
<dbReference type="Gene3D" id="1.10.3720.10">
    <property type="entry name" value="MetI-like"/>
    <property type="match status" value="1"/>
</dbReference>